<comment type="caution">
    <text evidence="2">The sequence shown here is derived from an EMBL/GenBank/DDBJ whole genome shotgun (WGS) entry which is preliminary data.</text>
</comment>
<reference evidence="3" key="2">
    <citation type="submission" date="2013-04" db="EMBL/GenBank/DDBJ databases">
        <title>Genomic mechanisms accounting for the adaptation to parasitism in nematode-trapping fungi.</title>
        <authorList>
            <person name="Ahren D.G."/>
        </authorList>
    </citation>
    <scope>NUCLEOTIDE SEQUENCE [LARGE SCALE GENOMIC DNA]</scope>
    <source>
        <strain evidence="3">CBS 200.50</strain>
    </source>
</reference>
<dbReference type="OrthoDB" id="10478141at2759"/>
<evidence type="ECO:0000313" key="3">
    <source>
        <dbReference type="Proteomes" id="UP000015100"/>
    </source>
</evidence>
<dbReference type="AlphaFoldDB" id="S8BY37"/>
<name>S8BY37_DACHA</name>
<dbReference type="Proteomes" id="UP000015100">
    <property type="component" value="Unassembled WGS sequence"/>
</dbReference>
<accession>S8BY37</accession>
<organism evidence="2 3">
    <name type="scientific">Dactylellina haptotyla (strain CBS 200.50)</name>
    <name type="common">Nematode-trapping fungus</name>
    <name type="synonym">Monacrosporium haptotylum</name>
    <dbReference type="NCBI Taxonomy" id="1284197"/>
    <lineage>
        <taxon>Eukaryota</taxon>
        <taxon>Fungi</taxon>
        <taxon>Dikarya</taxon>
        <taxon>Ascomycota</taxon>
        <taxon>Pezizomycotina</taxon>
        <taxon>Orbiliomycetes</taxon>
        <taxon>Orbiliales</taxon>
        <taxon>Orbiliaceae</taxon>
        <taxon>Dactylellina</taxon>
    </lineage>
</organism>
<sequence>MKAPLALLGVSIASFYTSQKIYKQQQEQRSKTNLASTTLSEKQPQDPQPSPQNQDQQQHPWWNPPVRHEAKYAELMNETMWKDYSLKISDSDMMINWDN</sequence>
<evidence type="ECO:0000313" key="2">
    <source>
        <dbReference type="EMBL" id="EPS44383.1"/>
    </source>
</evidence>
<feature type="compositionally biased region" description="Low complexity" evidence="1">
    <location>
        <begin position="51"/>
        <end position="65"/>
    </location>
</feature>
<feature type="compositionally biased region" description="Polar residues" evidence="1">
    <location>
        <begin position="23"/>
        <end position="42"/>
    </location>
</feature>
<dbReference type="EMBL" id="AQGS01000047">
    <property type="protein sequence ID" value="EPS44383.1"/>
    <property type="molecule type" value="Genomic_DNA"/>
</dbReference>
<reference evidence="2 3" key="1">
    <citation type="journal article" date="2013" name="PLoS Genet.">
        <title>Genomic mechanisms accounting for the adaptation to parasitism in nematode-trapping fungi.</title>
        <authorList>
            <person name="Meerupati T."/>
            <person name="Andersson K.M."/>
            <person name="Friman E."/>
            <person name="Kumar D."/>
            <person name="Tunlid A."/>
            <person name="Ahren D."/>
        </authorList>
    </citation>
    <scope>NUCLEOTIDE SEQUENCE [LARGE SCALE GENOMIC DNA]</scope>
    <source>
        <strain evidence="2 3">CBS 200.50</strain>
    </source>
</reference>
<evidence type="ECO:0000256" key="1">
    <source>
        <dbReference type="SAM" id="MobiDB-lite"/>
    </source>
</evidence>
<protein>
    <submittedName>
        <fullName evidence="2">Uncharacterized protein</fullName>
    </submittedName>
</protein>
<gene>
    <name evidence="2" type="ORF">H072_1628</name>
</gene>
<dbReference type="HOGENOM" id="CLU_181667_0_0_1"/>
<dbReference type="OMA" id="HPWWNPP"/>
<feature type="region of interest" description="Disordered" evidence="1">
    <location>
        <begin position="23"/>
        <end position="66"/>
    </location>
</feature>
<proteinExistence type="predicted"/>
<keyword evidence="3" id="KW-1185">Reference proteome</keyword>